<gene>
    <name evidence="3" type="ORF">KUF71_014935</name>
</gene>
<keyword evidence="4" id="KW-1185">Reference proteome</keyword>
<evidence type="ECO:0000256" key="1">
    <source>
        <dbReference type="SAM" id="MobiDB-lite"/>
    </source>
</evidence>
<dbReference type="Pfam" id="PF13927">
    <property type="entry name" value="Ig_3"/>
    <property type="match status" value="1"/>
</dbReference>
<dbReference type="InterPro" id="IPR007110">
    <property type="entry name" value="Ig-like_dom"/>
</dbReference>
<dbReference type="SUPFAM" id="SSF48726">
    <property type="entry name" value="Immunoglobulin"/>
    <property type="match status" value="1"/>
</dbReference>
<feature type="region of interest" description="Disordered" evidence="1">
    <location>
        <begin position="1"/>
        <end position="20"/>
    </location>
</feature>
<organism evidence="3 4">
    <name type="scientific">Frankliniella fusca</name>
    <dbReference type="NCBI Taxonomy" id="407009"/>
    <lineage>
        <taxon>Eukaryota</taxon>
        <taxon>Metazoa</taxon>
        <taxon>Ecdysozoa</taxon>
        <taxon>Arthropoda</taxon>
        <taxon>Hexapoda</taxon>
        <taxon>Insecta</taxon>
        <taxon>Pterygota</taxon>
        <taxon>Neoptera</taxon>
        <taxon>Paraneoptera</taxon>
        <taxon>Thysanoptera</taxon>
        <taxon>Terebrantia</taxon>
        <taxon>Thripoidea</taxon>
        <taxon>Thripidae</taxon>
        <taxon>Frankliniella</taxon>
    </lineage>
</organism>
<comment type="caution">
    <text evidence="3">The sequence shown here is derived from an EMBL/GenBank/DDBJ whole genome shotgun (WGS) entry which is preliminary data.</text>
</comment>
<name>A0AAE1LPX9_9NEOP</name>
<reference evidence="3" key="2">
    <citation type="journal article" date="2023" name="BMC Genomics">
        <title>Pest status, molecular evolution, and epigenetic factors derived from the genome assembly of Frankliniella fusca, a thysanopteran phytovirus vector.</title>
        <authorList>
            <person name="Catto M.A."/>
            <person name="Labadie P.E."/>
            <person name="Jacobson A.L."/>
            <person name="Kennedy G.G."/>
            <person name="Srinivasan R."/>
            <person name="Hunt B.G."/>
        </authorList>
    </citation>
    <scope>NUCLEOTIDE SEQUENCE</scope>
    <source>
        <strain evidence="3">PL_HMW_Pooled</strain>
    </source>
</reference>
<dbReference type="Proteomes" id="UP001219518">
    <property type="component" value="Unassembled WGS sequence"/>
</dbReference>
<proteinExistence type="predicted"/>
<feature type="domain" description="Ig-like" evidence="2">
    <location>
        <begin position="75"/>
        <end position="114"/>
    </location>
</feature>
<evidence type="ECO:0000313" key="3">
    <source>
        <dbReference type="EMBL" id="KAK3926599.1"/>
    </source>
</evidence>
<feature type="compositionally biased region" description="Basic and acidic residues" evidence="1">
    <location>
        <begin position="98"/>
        <end position="114"/>
    </location>
</feature>
<dbReference type="InterPro" id="IPR036179">
    <property type="entry name" value="Ig-like_dom_sf"/>
</dbReference>
<dbReference type="EMBL" id="JAHWGI010001268">
    <property type="protein sequence ID" value="KAK3926599.1"/>
    <property type="molecule type" value="Genomic_DNA"/>
</dbReference>
<dbReference type="Gene3D" id="2.60.40.10">
    <property type="entry name" value="Immunoglobulins"/>
    <property type="match status" value="1"/>
</dbReference>
<feature type="region of interest" description="Disordered" evidence="1">
    <location>
        <begin position="94"/>
        <end position="114"/>
    </location>
</feature>
<sequence length="114" mass="11980">MIEVIGKNADEQEHTGKTNVTHVTCAHVTSLEPDPDAAPEAAPVAGLGSGPSPELAPPGEMPPPAPGSSGGLRAPRILEHPADVVVRRNDPLTLNCKAEGRPEPSIEWWKDGER</sequence>
<evidence type="ECO:0000259" key="2">
    <source>
        <dbReference type="PROSITE" id="PS50835"/>
    </source>
</evidence>
<dbReference type="PROSITE" id="PS50835">
    <property type="entry name" value="IG_LIKE"/>
    <property type="match status" value="1"/>
</dbReference>
<dbReference type="AlphaFoldDB" id="A0AAE1LPX9"/>
<dbReference type="InterPro" id="IPR013783">
    <property type="entry name" value="Ig-like_fold"/>
</dbReference>
<protein>
    <submittedName>
        <fullName evidence="3">Roundabout-like protein 2</fullName>
    </submittedName>
</protein>
<feature type="region of interest" description="Disordered" evidence="1">
    <location>
        <begin position="30"/>
        <end position="81"/>
    </location>
</feature>
<evidence type="ECO:0000313" key="4">
    <source>
        <dbReference type="Proteomes" id="UP001219518"/>
    </source>
</evidence>
<accession>A0AAE1LPX9</accession>
<reference evidence="3" key="1">
    <citation type="submission" date="2021-07" db="EMBL/GenBank/DDBJ databases">
        <authorList>
            <person name="Catto M.A."/>
            <person name="Jacobson A."/>
            <person name="Kennedy G."/>
            <person name="Labadie P."/>
            <person name="Hunt B.G."/>
            <person name="Srinivasan R."/>
        </authorList>
    </citation>
    <scope>NUCLEOTIDE SEQUENCE</scope>
    <source>
        <strain evidence="3">PL_HMW_Pooled</strain>
        <tissue evidence="3">Head</tissue>
    </source>
</reference>
<feature type="compositionally biased region" description="Pro residues" evidence="1">
    <location>
        <begin position="54"/>
        <end position="66"/>
    </location>
</feature>